<proteinExistence type="predicted"/>
<organism evidence="2 3">
    <name type="scientific">Caenorhabditis angaria</name>
    <dbReference type="NCBI Taxonomy" id="860376"/>
    <lineage>
        <taxon>Eukaryota</taxon>
        <taxon>Metazoa</taxon>
        <taxon>Ecdysozoa</taxon>
        <taxon>Nematoda</taxon>
        <taxon>Chromadorea</taxon>
        <taxon>Rhabditida</taxon>
        <taxon>Rhabditina</taxon>
        <taxon>Rhabditomorpha</taxon>
        <taxon>Rhabditoidea</taxon>
        <taxon>Rhabditidae</taxon>
        <taxon>Peloderinae</taxon>
        <taxon>Caenorhabditis</taxon>
    </lineage>
</organism>
<keyword evidence="3" id="KW-1185">Reference proteome</keyword>
<evidence type="ECO:0000313" key="3">
    <source>
        <dbReference type="Proteomes" id="UP001152747"/>
    </source>
</evidence>
<comment type="caution">
    <text evidence="2">The sequence shown here is derived from an EMBL/GenBank/DDBJ whole genome shotgun (WGS) entry which is preliminary data.</text>
</comment>
<evidence type="ECO:0000259" key="1">
    <source>
        <dbReference type="Pfam" id="PF26530"/>
    </source>
</evidence>
<feature type="domain" description="NTF2-like" evidence="1">
    <location>
        <begin position="35"/>
        <end position="92"/>
    </location>
</feature>
<evidence type="ECO:0000313" key="2">
    <source>
        <dbReference type="EMBL" id="CAI5447662.1"/>
    </source>
</evidence>
<sequence length="168" mass="19946">MFFQIFFLIFPVLAILPSQERFARKIINNEAEISRIIDSKFSDQLQLLSYFSPDFIFSGCKQNFDRKEYVEILANSFSRRYSNVLEYSNFGKTQFFQYEMDELLTKKNKKIFKKKRIQTMTKAKIIDEKNILIISKQRLDCAKKRKIGGKRVQFGGEDVKYISDESQK</sequence>
<dbReference type="AlphaFoldDB" id="A0A9P1IL92"/>
<dbReference type="Pfam" id="PF26530">
    <property type="entry name" value="NTF2_3"/>
    <property type="match status" value="1"/>
</dbReference>
<protein>
    <recommendedName>
        <fullName evidence="1">NTF2-like domain-containing protein</fullName>
    </recommendedName>
</protein>
<dbReference type="InterPro" id="IPR058721">
    <property type="entry name" value="NTF2_3"/>
</dbReference>
<gene>
    <name evidence="2" type="ORF">CAMP_LOCUS10299</name>
</gene>
<accession>A0A9P1IL92</accession>
<dbReference type="EMBL" id="CANHGI010000004">
    <property type="protein sequence ID" value="CAI5447662.1"/>
    <property type="molecule type" value="Genomic_DNA"/>
</dbReference>
<name>A0A9P1IL92_9PELO</name>
<dbReference type="Proteomes" id="UP001152747">
    <property type="component" value="Unassembled WGS sequence"/>
</dbReference>
<reference evidence="2" key="1">
    <citation type="submission" date="2022-11" db="EMBL/GenBank/DDBJ databases">
        <authorList>
            <person name="Kikuchi T."/>
        </authorList>
    </citation>
    <scope>NUCLEOTIDE SEQUENCE</scope>
    <source>
        <strain evidence="2">PS1010</strain>
    </source>
</reference>